<comment type="caution">
    <text evidence="8">The sequence shown here is derived from an EMBL/GenBank/DDBJ whole genome shotgun (WGS) entry which is preliminary data.</text>
</comment>
<gene>
    <name evidence="8" type="ORF">LX80_02021</name>
</gene>
<protein>
    <recommendedName>
        <fullName evidence="3">tRNA (guanine(46)-N(7))-methyltransferase</fullName>
        <ecNumber evidence="3">2.1.1.33</ecNumber>
    </recommendedName>
</protein>
<dbReference type="Gene3D" id="3.40.50.150">
    <property type="entry name" value="Vaccinia Virus protein VP39"/>
    <property type="match status" value="1"/>
</dbReference>
<evidence type="ECO:0000256" key="5">
    <source>
        <dbReference type="ARBA" id="ARBA00022679"/>
    </source>
</evidence>
<evidence type="ECO:0000256" key="3">
    <source>
        <dbReference type="ARBA" id="ARBA00011977"/>
    </source>
</evidence>
<dbReference type="AlphaFoldDB" id="A0A2W7RTJ9"/>
<keyword evidence="6" id="KW-0949">S-adenosyl-L-methionine</keyword>
<dbReference type="Proteomes" id="UP000249720">
    <property type="component" value="Unassembled WGS sequence"/>
</dbReference>
<dbReference type="GO" id="GO:0008176">
    <property type="term" value="F:tRNA (guanine(46)-N7)-methyltransferase activity"/>
    <property type="evidence" value="ECO:0007669"/>
    <property type="project" value="UniProtKB-EC"/>
</dbReference>
<dbReference type="GO" id="GO:0043527">
    <property type="term" value="C:tRNA methyltransferase complex"/>
    <property type="evidence" value="ECO:0007669"/>
    <property type="project" value="TreeGrafter"/>
</dbReference>
<comment type="catalytic activity">
    <reaction evidence="1">
        <text>guanosine(46) in tRNA + S-adenosyl-L-methionine = N(7)-methylguanosine(46) in tRNA + S-adenosyl-L-homocysteine</text>
        <dbReference type="Rhea" id="RHEA:42708"/>
        <dbReference type="Rhea" id="RHEA-COMP:10188"/>
        <dbReference type="Rhea" id="RHEA-COMP:10189"/>
        <dbReference type="ChEBI" id="CHEBI:57856"/>
        <dbReference type="ChEBI" id="CHEBI:59789"/>
        <dbReference type="ChEBI" id="CHEBI:74269"/>
        <dbReference type="ChEBI" id="CHEBI:74480"/>
        <dbReference type="EC" id="2.1.1.33"/>
    </reaction>
</comment>
<dbReference type="EC" id="2.1.1.33" evidence="3"/>
<evidence type="ECO:0000256" key="6">
    <source>
        <dbReference type="ARBA" id="ARBA00022691"/>
    </source>
</evidence>
<dbReference type="CDD" id="cd02440">
    <property type="entry name" value="AdoMet_MTases"/>
    <property type="match status" value="1"/>
</dbReference>
<organism evidence="8 9">
    <name type="scientific">Hydrotalea sandarakina</name>
    <dbReference type="NCBI Taxonomy" id="1004304"/>
    <lineage>
        <taxon>Bacteria</taxon>
        <taxon>Pseudomonadati</taxon>
        <taxon>Bacteroidota</taxon>
        <taxon>Chitinophagia</taxon>
        <taxon>Chitinophagales</taxon>
        <taxon>Chitinophagaceae</taxon>
        <taxon>Hydrotalea</taxon>
    </lineage>
</organism>
<dbReference type="OrthoDB" id="962475at2"/>
<dbReference type="InterPro" id="IPR003358">
    <property type="entry name" value="tRNA_(Gua-N-7)_MeTrfase_Trmb"/>
</dbReference>
<proteinExistence type="predicted"/>
<comment type="function">
    <text evidence="2">Catalyzes the formation of N(7)-methylguanine at position 46 (m7G46) in tRNA.</text>
</comment>
<dbReference type="PANTHER" id="PTHR23417">
    <property type="entry name" value="3-DEOXY-D-MANNO-OCTULOSONIC-ACID TRANSFERASE/TRNA GUANINE-N 7 - -METHYLTRANSFERASE"/>
    <property type="match status" value="1"/>
</dbReference>
<dbReference type="Pfam" id="PF02390">
    <property type="entry name" value="Methyltransf_4"/>
    <property type="match status" value="1"/>
</dbReference>
<sequence>MIKKTYIKNAKLKWFESDTVFDALYPINIQTLAKKHWTPIDVAKTAAEFLAIEPNSKILDIGSGVGKFCLTAAFFHPNNLFFGIEQRENLVEIAKQTQLKLGLKNILFMCGNVMEVDFSAYNHFYFYNAFFENIAGTDKIDEDIPYSIQKYNTYNLFLNKQLQKKPAGTRLVTFHSLENEVPKNFMLVDAKMDNLLKFWIKTS</sequence>
<evidence type="ECO:0000256" key="4">
    <source>
        <dbReference type="ARBA" id="ARBA00022603"/>
    </source>
</evidence>
<name>A0A2W7RTJ9_9BACT</name>
<dbReference type="RefSeq" id="WP_111295953.1">
    <property type="nucleotide sequence ID" value="NZ_QKZV01000006.1"/>
</dbReference>
<dbReference type="PANTHER" id="PTHR23417:SF21">
    <property type="entry name" value="TRNA (GUANINE-N(7)-)-METHYLTRANSFERASE"/>
    <property type="match status" value="1"/>
</dbReference>
<dbReference type="SUPFAM" id="SSF53335">
    <property type="entry name" value="S-adenosyl-L-methionine-dependent methyltransferases"/>
    <property type="match status" value="1"/>
</dbReference>
<keyword evidence="9" id="KW-1185">Reference proteome</keyword>
<evidence type="ECO:0000256" key="1">
    <source>
        <dbReference type="ARBA" id="ARBA00000142"/>
    </source>
</evidence>
<evidence type="ECO:0000256" key="2">
    <source>
        <dbReference type="ARBA" id="ARBA00003015"/>
    </source>
</evidence>
<evidence type="ECO:0000256" key="7">
    <source>
        <dbReference type="ARBA" id="ARBA00022694"/>
    </source>
</evidence>
<evidence type="ECO:0000313" key="8">
    <source>
        <dbReference type="EMBL" id="PZX61860.1"/>
    </source>
</evidence>
<keyword evidence="5 8" id="KW-0808">Transferase</keyword>
<accession>A0A2W7RTJ9</accession>
<dbReference type="EMBL" id="QKZV01000006">
    <property type="protein sequence ID" value="PZX61860.1"/>
    <property type="molecule type" value="Genomic_DNA"/>
</dbReference>
<keyword evidence="7" id="KW-0819">tRNA processing</keyword>
<keyword evidence="4 8" id="KW-0489">Methyltransferase</keyword>
<dbReference type="InterPro" id="IPR029063">
    <property type="entry name" value="SAM-dependent_MTases_sf"/>
</dbReference>
<evidence type="ECO:0000313" key="9">
    <source>
        <dbReference type="Proteomes" id="UP000249720"/>
    </source>
</evidence>
<reference evidence="8 9" key="1">
    <citation type="submission" date="2018-06" db="EMBL/GenBank/DDBJ databases">
        <title>Genomic Encyclopedia of Archaeal and Bacterial Type Strains, Phase II (KMG-II): from individual species to whole genera.</title>
        <authorList>
            <person name="Goeker M."/>
        </authorList>
    </citation>
    <scope>NUCLEOTIDE SEQUENCE [LARGE SCALE GENOMIC DNA]</scope>
    <source>
        <strain evidence="8 9">DSM 23241</strain>
    </source>
</reference>